<keyword evidence="3" id="KW-0325">Glycoprotein</keyword>
<name>A0ABR2H3F8_9EUKA</name>
<dbReference type="EMBL" id="JAPFFF010000047">
    <property type="protein sequence ID" value="KAK8840378.1"/>
    <property type="molecule type" value="Genomic_DNA"/>
</dbReference>
<keyword evidence="1" id="KW-0328">Glycosyltransferase</keyword>
<gene>
    <name evidence="5" type="ORF">M9Y10_030939</name>
</gene>
<evidence type="ECO:0000256" key="1">
    <source>
        <dbReference type="ARBA" id="ARBA00022676"/>
    </source>
</evidence>
<keyword evidence="6" id="KW-1185">Reference proteome</keyword>
<dbReference type="InterPro" id="IPR049625">
    <property type="entry name" value="Glyco_transf_61_cat"/>
</dbReference>
<dbReference type="PANTHER" id="PTHR20961">
    <property type="entry name" value="GLYCOSYLTRANSFERASE"/>
    <property type="match status" value="1"/>
</dbReference>
<protein>
    <recommendedName>
        <fullName evidence="4">Glycosyltransferase 61 catalytic domain-containing protein</fullName>
    </recommendedName>
</protein>
<dbReference type="InterPro" id="IPR007657">
    <property type="entry name" value="Glycosyltransferase_61"/>
</dbReference>
<evidence type="ECO:0000256" key="3">
    <source>
        <dbReference type="ARBA" id="ARBA00023180"/>
    </source>
</evidence>
<evidence type="ECO:0000259" key="4">
    <source>
        <dbReference type="Pfam" id="PF04577"/>
    </source>
</evidence>
<proteinExistence type="predicted"/>
<reference evidence="5 6" key="1">
    <citation type="submission" date="2024-04" db="EMBL/GenBank/DDBJ databases">
        <title>Tritrichomonas musculus Genome.</title>
        <authorList>
            <person name="Alves-Ferreira E."/>
            <person name="Grigg M."/>
            <person name="Lorenzi H."/>
            <person name="Galac M."/>
        </authorList>
    </citation>
    <scope>NUCLEOTIDE SEQUENCE [LARGE SCALE GENOMIC DNA]</scope>
    <source>
        <strain evidence="5 6">EAF2021</strain>
    </source>
</reference>
<evidence type="ECO:0000313" key="6">
    <source>
        <dbReference type="Proteomes" id="UP001470230"/>
    </source>
</evidence>
<comment type="caution">
    <text evidence="5">The sequence shown here is derived from an EMBL/GenBank/DDBJ whole genome shotgun (WGS) entry which is preliminary data.</text>
</comment>
<feature type="domain" description="Glycosyltransferase 61 catalytic" evidence="4">
    <location>
        <begin position="160"/>
        <end position="327"/>
    </location>
</feature>
<evidence type="ECO:0000256" key="2">
    <source>
        <dbReference type="ARBA" id="ARBA00022679"/>
    </source>
</evidence>
<accession>A0ABR2H3F8</accession>
<sequence length="391" mass="45952">MNKGNILNFILTFLFWIRLQKIINQFQKISALTFLFSFPSIFFFPHTTILYPVKEIPGWVPAPIPQYSPPPFHPLIKVTNLSPIPESCFNQTNPEYPALVNLLTNAVVFNNATIVTSNYFIQSFTNYYSNIRKTPFKVDFSTYKVVDQAITLFHAYLKTYYHFIIETFPLILCFSKEIIENSVLLHGRVLKNQFNELCSLLNLNFKEKIFVRNPVYVKKLYVANSNIFIEFNANAVRHFRHLMLEKCNATNLKATQNVYYNRPKNRRILNFNELKAALKNEFSNEEFIEPNQMSMAEQVVFWRKTRFAMMVHGSIFSNFIFMHPNTAYLEFNILVCRSPAQKLCQSFGIHIYSMLFKRHCLNRSMHADIPDVILAVKRIFKMLETQDLSLY</sequence>
<dbReference type="Proteomes" id="UP001470230">
    <property type="component" value="Unassembled WGS sequence"/>
</dbReference>
<organism evidence="5 6">
    <name type="scientific">Tritrichomonas musculus</name>
    <dbReference type="NCBI Taxonomy" id="1915356"/>
    <lineage>
        <taxon>Eukaryota</taxon>
        <taxon>Metamonada</taxon>
        <taxon>Parabasalia</taxon>
        <taxon>Tritrichomonadida</taxon>
        <taxon>Tritrichomonadidae</taxon>
        <taxon>Tritrichomonas</taxon>
    </lineage>
</organism>
<evidence type="ECO:0000313" key="5">
    <source>
        <dbReference type="EMBL" id="KAK8840378.1"/>
    </source>
</evidence>
<dbReference type="Pfam" id="PF04577">
    <property type="entry name" value="Glyco_transf_61"/>
    <property type="match status" value="1"/>
</dbReference>
<keyword evidence="2" id="KW-0808">Transferase</keyword>